<feature type="compositionally biased region" description="Low complexity" evidence="5">
    <location>
        <begin position="291"/>
        <end position="303"/>
    </location>
</feature>
<dbReference type="GO" id="GO:0042147">
    <property type="term" value="P:retrograde transport, endosome to Golgi"/>
    <property type="evidence" value="ECO:0007669"/>
    <property type="project" value="InterPro"/>
</dbReference>
<reference evidence="7 8" key="2">
    <citation type="journal article" date="2011" name="Genome Res.">
        <title>Chromosome and gene copy number variation allow major structural change between species and strains of Leishmania.</title>
        <authorList>
            <person name="Rogers M.B."/>
            <person name="Hilley J.D."/>
            <person name="Dickens N.J."/>
            <person name="Wilkes J."/>
            <person name="Bates P.A."/>
            <person name="Depledge D.P."/>
            <person name="Harris D."/>
            <person name="Her Y."/>
            <person name="Herzyk P."/>
            <person name="Imamura H."/>
            <person name="Otto T.D."/>
            <person name="Sanders M."/>
            <person name="Seeger K."/>
            <person name="Dujardin J.C."/>
            <person name="Berriman M."/>
            <person name="Smith D.F."/>
            <person name="Hertz-Fowler C."/>
            <person name="Mottram J.C."/>
        </authorList>
    </citation>
    <scope>NUCLEOTIDE SEQUENCE [LARGE SCALE GENOMIC DNA]</scope>
    <source>
        <strain evidence="7 8">JPCM5</strain>
    </source>
</reference>
<dbReference type="PANTHER" id="PTHR13297">
    <property type="entry name" value="TBC1 DOMAIN FAMILY MEMBER 23-RELATED"/>
    <property type="match status" value="1"/>
</dbReference>
<dbReference type="InterPro" id="IPR039755">
    <property type="entry name" value="TBC1D23"/>
</dbReference>
<evidence type="ECO:0000256" key="3">
    <source>
        <dbReference type="ARBA" id="ARBA00022473"/>
    </source>
</evidence>
<evidence type="ECO:0000313" key="8">
    <source>
        <dbReference type="Proteomes" id="UP000008153"/>
    </source>
</evidence>
<dbReference type="VEuPathDB" id="TriTrypDB:LINF_330032500"/>
<keyword evidence="4" id="KW-0333">Golgi apparatus</keyword>
<dbReference type="PANTHER" id="PTHR13297:SF5">
    <property type="entry name" value="TBC1 DOMAIN FAMILY MEMBER 23"/>
    <property type="match status" value="1"/>
</dbReference>
<gene>
    <name evidence="7" type="ORF">LINJ_30_0330</name>
</gene>
<dbReference type="PROSITE" id="PS50206">
    <property type="entry name" value="RHODANESE_3"/>
    <property type="match status" value="1"/>
</dbReference>
<proteinExistence type="predicted"/>
<dbReference type="SUPFAM" id="SSF47923">
    <property type="entry name" value="Ypt/Rab-GAP domain of gyp1p"/>
    <property type="match status" value="1"/>
</dbReference>
<feature type="region of interest" description="Disordered" evidence="5">
    <location>
        <begin position="287"/>
        <end position="313"/>
    </location>
</feature>
<organism evidence="7 8">
    <name type="scientific">Leishmania infantum</name>
    <dbReference type="NCBI Taxonomy" id="5671"/>
    <lineage>
        <taxon>Eukaryota</taxon>
        <taxon>Discoba</taxon>
        <taxon>Euglenozoa</taxon>
        <taxon>Kinetoplastea</taxon>
        <taxon>Metakinetoplastina</taxon>
        <taxon>Trypanosomatida</taxon>
        <taxon>Trypanosomatidae</taxon>
        <taxon>Leishmaniinae</taxon>
        <taxon>Leishmania</taxon>
    </lineage>
</organism>
<name>A4I560_LEIIN</name>
<evidence type="ECO:0000313" key="7">
    <source>
        <dbReference type="EMBL" id="CAM69928.2"/>
    </source>
</evidence>
<feature type="compositionally biased region" description="Low complexity" evidence="5">
    <location>
        <begin position="922"/>
        <end position="940"/>
    </location>
</feature>
<evidence type="ECO:0000256" key="1">
    <source>
        <dbReference type="ARBA" id="ARBA00004601"/>
    </source>
</evidence>
<comment type="subcellular location">
    <subcellularLocation>
        <location evidence="1">Golgi apparatus</location>
        <location evidence="1">trans-Golgi network</location>
    </subcellularLocation>
</comment>
<dbReference type="AlphaFoldDB" id="A4I560"/>
<dbReference type="InParanoid" id="A4I560"/>
<protein>
    <recommendedName>
        <fullName evidence="2">TBC1 domain family member 23</fullName>
    </recommendedName>
</protein>
<evidence type="ECO:0000256" key="5">
    <source>
        <dbReference type="SAM" id="MobiDB-lite"/>
    </source>
</evidence>
<reference evidence="7 8" key="1">
    <citation type="journal article" date="2007" name="Nat. Genet.">
        <title>Comparative genomic analysis of three Leishmania species that cause diverse human disease.</title>
        <authorList>
            <person name="Peacock C.S."/>
            <person name="Seeger K."/>
            <person name="Harris D."/>
            <person name="Murphy L."/>
            <person name="Ruiz J.C."/>
            <person name="Quail M.A."/>
            <person name="Peters N."/>
            <person name="Adlem E."/>
            <person name="Tivey A."/>
            <person name="Aslett M."/>
            <person name="Kerhornou A."/>
            <person name="Ivens A."/>
            <person name="Fraser A."/>
            <person name="Rajandream M.A."/>
            <person name="Carver T."/>
            <person name="Norbertczak H."/>
            <person name="Chillingworth T."/>
            <person name="Hance Z."/>
            <person name="Jagels K."/>
            <person name="Moule S."/>
            <person name="Ormond D."/>
            <person name="Rutter S."/>
            <person name="Squares R."/>
            <person name="Whitehead S."/>
            <person name="Rabbinowitsch E."/>
            <person name="Arrowsmith C."/>
            <person name="White B."/>
            <person name="Thurston S."/>
            <person name="Bringaud F."/>
            <person name="Baldauf S.L."/>
            <person name="Faulconbridge A."/>
            <person name="Jeffares D."/>
            <person name="Depledge D.P."/>
            <person name="Oyola S.O."/>
            <person name="Hilley J.D."/>
            <person name="Brito L.O."/>
            <person name="Tosi L.R."/>
            <person name="Barrell B."/>
            <person name="Cruz A.K."/>
            <person name="Mottram J.C."/>
            <person name="Smith D.F."/>
            <person name="Berriman M."/>
        </authorList>
    </citation>
    <scope>NUCLEOTIDE SEQUENCE [LARGE SCALE GENOMIC DNA]</scope>
    <source>
        <strain evidence="7 8">JPCM5</strain>
    </source>
</reference>
<dbReference type="GO" id="GO:0099041">
    <property type="term" value="P:vesicle tethering to Golgi"/>
    <property type="evidence" value="ECO:0007669"/>
    <property type="project" value="TreeGrafter"/>
</dbReference>
<dbReference type="GO" id="GO:0005802">
    <property type="term" value="C:trans-Golgi network"/>
    <property type="evidence" value="ECO:0007669"/>
    <property type="project" value="TreeGrafter"/>
</dbReference>
<evidence type="ECO:0000259" key="6">
    <source>
        <dbReference type="PROSITE" id="PS50206"/>
    </source>
</evidence>
<dbReference type="InterPro" id="IPR035969">
    <property type="entry name" value="Rab-GAP_TBC_sf"/>
</dbReference>
<dbReference type="InterPro" id="IPR001763">
    <property type="entry name" value="Rhodanese-like_dom"/>
</dbReference>
<dbReference type="GeneID" id="5070921"/>
<feature type="region of interest" description="Disordered" evidence="5">
    <location>
        <begin position="911"/>
        <end position="940"/>
    </location>
</feature>
<keyword evidence="8" id="KW-1185">Reference proteome</keyword>
<feature type="domain" description="Rhodanese" evidence="6">
    <location>
        <begin position="691"/>
        <end position="794"/>
    </location>
</feature>
<dbReference type="Proteomes" id="UP000008153">
    <property type="component" value="Chromosome 30"/>
</dbReference>
<evidence type="ECO:0000256" key="4">
    <source>
        <dbReference type="ARBA" id="ARBA00023034"/>
    </source>
</evidence>
<dbReference type="InterPro" id="IPR000195">
    <property type="entry name" value="Rab-GAP-TBC_dom"/>
</dbReference>
<dbReference type="EMBL" id="FR796462">
    <property type="protein sequence ID" value="CAM69928.2"/>
    <property type="molecule type" value="Genomic_DNA"/>
</dbReference>
<keyword evidence="3" id="KW-0217">Developmental protein</keyword>
<dbReference type="GO" id="GO:0005829">
    <property type="term" value="C:cytosol"/>
    <property type="evidence" value="ECO:0007669"/>
    <property type="project" value="GOC"/>
</dbReference>
<accession>A4I560</accession>
<dbReference type="Pfam" id="PF00566">
    <property type="entry name" value="RabGAP-TBC"/>
    <property type="match status" value="1"/>
</dbReference>
<dbReference type="Gene3D" id="1.10.472.80">
    <property type="entry name" value="Ypt/Rab-GAP domain of gyp1p, domain 3"/>
    <property type="match status" value="1"/>
</dbReference>
<dbReference type="RefSeq" id="XP_001466879.2">
    <property type="nucleotide sequence ID" value="XM_001466842.2"/>
</dbReference>
<sequence>MWPVAGRIEWCSTPCCTAENGLAETNTGERMPAGSSAFCVPFRLLLLRLAALMQSASINTPPTVEKDELETSKGSGVCCLRCRAARCPFACERDSWWLCVGAQHRCMCRTRIQTSAFLSVLLRRSQKVRRMLQQKEGGRGTLGFARFLPAALPHHFSPTALAFSAVCTRCSAARLSTFLSSPLCPLSPLSYTLLSCQVPAQAHAHGKTAAVAQGRSLCPLLGILYITVSLFLVFRVASAARWTMESNDHTTDLASHAPGVEAAPIAEPTPPLTGLAEGAVVMEGASHPKMAAAEQSEATATESPPSPHSTGEAKTQNALAALMSVLDSDEETARRGSISLRSLQKMCMRVPQLSNELTRPQRFQLYCLLLLEDSDDPAVPGGVAGQEDWTTYTKRALETHVHVAKQAAALFPTALHITTDELAGLFYRLGADATFYFNPVMMEVILCVTYVVAGSRSTDKNMLLRTLYRMLCVLQKDFIASAASHLYEPATTSLLRLMLQFYDPQLATHMDQQQVNIGTYLFDWSRRLLVLQSDYDTALKVLDWVLILGDPVMVPYVAHAYLITHRRSLMLLSTKQALTQHLDKMKFTLPACKADAIDPELVDGRATAPTPVWGGKSLLQNADLLYRVTPLSTQRMLAFCLYPDVGVLNKTPKELQEYYAKTPSLPLERSDIASAFAKRGAAAQGGGDALPSHEYIIVDCRSRESFEYVRLPTAVHVGDVLSYRHEDLAEALRRLESCRGHPLALFGTGRPIVEETNLLKVFALYLVNRQAFPFVCIVPGGFKTTIPLIRNRIIDAIMSPAAAAALENATGKWGISRIDWGQQASKTAHTISAALNEVSGYLAQVEGAEVRQKAQELGTKAKEGVAAAGSWGWGMMKRVRESLSETSEQALTALSSVSGKIAAAQITTTAISGSAPSSAAETGPSSATAPSGASKSSTSGQAVIPTAIAHPTAVRPSQQPQQVFSLGEDCEEEDLDLITSIPARPLRGTVVPEPAPVAAEMALSAPAAASSAAVVSAPERRHLTAPASSPAVTVAAASLEPVPPPTSSAAPVAATAARGASAPQIAADLDAEFDELFGDLTVTPAAASRVAGLSAAEADGLP</sequence>
<evidence type="ECO:0000256" key="2">
    <source>
        <dbReference type="ARBA" id="ARBA00014207"/>
    </source>
</evidence>
<dbReference type="eggNOG" id="ENOG502SNNZ">
    <property type="taxonomic scope" value="Eukaryota"/>
</dbReference>
<dbReference type="KEGG" id="lif:LINJ_30_0330"/>